<sequence>MSGFFISFEGGEGSGKSTQIARLAERLAEKGYDTFTTREPGGSPGGEALRHVILSGAARLLAPDLEILLFAAARADHVTSVIRPALARGSVVICDRFQDSTRVYQGLAGADRRLVAALEHLAIGATQPDLTVLLDLPAATGLARADQRRGGAVADRFESEALAVHEARRQRFLEIARSEPQRCVIVDGDRPIDDVAREVAFLALDRLDGRRREGRLPPAEPAATVPGPA</sequence>
<evidence type="ECO:0000256" key="2">
    <source>
        <dbReference type="ARBA" id="ARBA00012980"/>
    </source>
</evidence>
<dbReference type="Pfam" id="PF02223">
    <property type="entry name" value="Thymidylate_kin"/>
    <property type="match status" value="1"/>
</dbReference>
<keyword evidence="5 12" id="KW-0545">Nucleotide biosynthesis</keyword>
<dbReference type="NCBIfam" id="TIGR00041">
    <property type="entry name" value="DTMP_kinase"/>
    <property type="match status" value="1"/>
</dbReference>
<organism evidence="14 15">
    <name type="scientific">Aureimonas endophytica</name>
    <dbReference type="NCBI Taxonomy" id="2027858"/>
    <lineage>
        <taxon>Bacteria</taxon>
        <taxon>Pseudomonadati</taxon>
        <taxon>Pseudomonadota</taxon>
        <taxon>Alphaproteobacteria</taxon>
        <taxon>Hyphomicrobiales</taxon>
        <taxon>Aurantimonadaceae</taxon>
        <taxon>Aureimonas</taxon>
    </lineage>
</organism>
<dbReference type="AlphaFoldDB" id="A0A917E1G5"/>
<name>A0A917E1G5_9HYPH</name>
<dbReference type="GO" id="GO:0006227">
    <property type="term" value="P:dUDP biosynthetic process"/>
    <property type="evidence" value="ECO:0007669"/>
    <property type="project" value="TreeGrafter"/>
</dbReference>
<dbReference type="InterPro" id="IPR018095">
    <property type="entry name" value="Thymidylate_kin_CS"/>
</dbReference>
<comment type="caution">
    <text evidence="14">The sequence shown here is derived from an EMBL/GenBank/DDBJ whole genome shotgun (WGS) entry which is preliminary data.</text>
</comment>
<dbReference type="EMBL" id="BMIQ01000001">
    <property type="protein sequence ID" value="GGD89085.1"/>
    <property type="molecule type" value="Genomic_DNA"/>
</dbReference>
<evidence type="ECO:0000256" key="10">
    <source>
        <dbReference type="ARBA" id="ARBA00048743"/>
    </source>
</evidence>
<comment type="function">
    <text evidence="11 12">Phosphorylation of dTMP to form dTDP in both de novo and salvage pathways of dTTP synthesis.</text>
</comment>
<evidence type="ECO:0000256" key="12">
    <source>
        <dbReference type="HAMAP-Rule" id="MF_00165"/>
    </source>
</evidence>
<dbReference type="CDD" id="cd01672">
    <property type="entry name" value="TMPK"/>
    <property type="match status" value="1"/>
</dbReference>
<keyword evidence="15" id="KW-1185">Reference proteome</keyword>
<evidence type="ECO:0000256" key="9">
    <source>
        <dbReference type="ARBA" id="ARBA00029962"/>
    </source>
</evidence>
<dbReference type="GO" id="GO:0006233">
    <property type="term" value="P:dTDP biosynthetic process"/>
    <property type="evidence" value="ECO:0007669"/>
    <property type="project" value="InterPro"/>
</dbReference>
<dbReference type="GO" id="GO:0005829">
    <property type="term" value="C:cytosol"/>
    <property type="evidence" value="ECO:0007669"/>
    <property type="project" value="TreeGrafter"/>
</dbReference>
<evidence type="ECO:0000259" key="13">
    <source>
        <dbReference type="Pfam" id="PF02223"/>
    </source>
</evidence>
<evidence type="ECO:0000256" key="3">
    <source>
        <dbReference type="ARBA" id="ARBA00017144"/>
    </source>
</evidence>
<reference evidence="14" key="1">
    <citation type="journal article" date="2014" name="Int. J. Syst. Evol. Microbiol.">
        <title>Complete genome sequence of Corynebacterium casei LMG S-19264T (=DSM 44701T), isolated from a smear-ripened cheese.</title>
        <authorList>
            <consortium name="US DOE Joint Genome Institute (JGI-PGF)"/>
            <person name="Walter F."/>
            <person name="Albersmeier A."/>
            <person name="Kalinowski J."/>
            <person name="Ruckert C."/>
        </authorList>
    </citation>
    <scope>NUCLEOTIDE SEQUENCE</scope>
    <source>
        <strain evidence="14">CGMCC 1.15367</strain>
    </source>
</reference>
<protein>
    <recommendedName>
        <fullName evidence="3 12">Thymidylate kinase</fullName>
        <ecNumber evidence="2 12">2.7.4.9</ecNumber>
    </recommendedName>
    <alternativeName>
        <fullName evidence="9 12">dTMP kinase</fullName>
    </alternativeName>
</protein>
<keyword evidence="7 12" id="KW-0418">Kinase</keyword>
<evidence type="ECO:0000256" key="11">
    <source>
        <dbReference type="ARBA" id="ARBA00057735"/>
    </source>
</evidence>
<dbReference type="PANTHER" id="PTHR10344">
    <property type="entry name" value="THYMIDYLATE KINASE"/>
    <property type="match status" value="1"/>
</dbReference>
<dbReference type="InterPro" id="IPR027417">
    <property type="entry name" value="P-loop_NTPase"/>
</dbReference>
<dbReference type="Gene3D" id="3.40.50.300">
    <property type="entry name" value="P-loop containing nucleotide triphosphate hydrolases"/>
    <property type="match status" value="1"/>
</dbReference>
<feature type="binding site" evidence="12">
    <location>
        <begin position="10"/>
        <end position="17"/>
    </location>
    <ligand>
        <name>ATP</name>
        <dbReference type="ChEBI" id="CHEBI:30616"/>
    </ligand>
</feature>
<reference evidence="14" key="2">
    <citation type="submission" date="2020-09" db="EMBL/GenBank/DDBJ databases">
        <authorList>
            <person name="Sun Q."/>
            <person name="Zhou Y."/>
        </authorList>
    </citation>
    <scope>NUCLEOTIDE SEQUENCE</scope>
    <source>
        <strain evidence="14">CGMCC 1.15367</strain>
    </source>
</reference>
<evidence type="ECO:0000256" key="4">
    <source>
        <dbReference type="ARBA" id="ARBA00022679"/>
    </source>
</evidence>
<dbReference type="InterPro" id="IPR039430">
    <property type="entry name" value="Thymidylate_kin-like_dom"/>
</dbReference>
<dbReference type="SUPFAM" id="SSF52540">
    <property type="entry name" value="P-loop containing nucleoside triphosphate hydrolases"/>
    <property type="match status" value="1"/>
</dbReference>
<feature type="domain" description="Thymidylate kinase-like" evidence="13">
    <location>
        <begin position="8"/>
        <end position="198"/>
    </location>
</feature>
<comment type="catalytic activity">
    <reaction evidence="10 12">
        <text>dTMP + ATP = dTDP + ADP</text>
        <dbReference type="Rhea" id="RHEA:13517"/>
        <dbReference type="ChEBI" id="CHEBI:30616"/>
        <dbReference type="ChEBI" id="CHEBI:58369"/>
        <dbReference type="ChEBI" id="CHEBI:63528"/>
        <dbReference type="ChEBI" id="CHEBI:456216"/>
        <dbReference type="EC" id="2.7.4.9"/>
    </reaction>
</comment>
<evidence type="ECO:0000313" key="15">
    <source>
        <dbReference type="Proteomes" id="UP000644699"/>
    </source>
</evidence>
<dbReference type="PROSITE" id="PS01331">
    <property type="entry name" value="THYMIDYLATE_KINASE"/>
    <property type="match status" value="1"/>
</dbReference>
<dbReference type="PANTHER" id="PTHR10344:SF4">
    <property type="entry name" value="UMP-CMP KINASE 2, MITOCHONDRIAL"/>
    <property type="match status" value="1"/>
</dbReference>
<keyword evidence="4 12" id="KW-0808">Transferase</keyword>
<dbReference type="EC" id="2.7.4.9" evidence="2 12"/>
<evidence type="ECO:0000256" key="6">
    <source>
        <dbReference type="ARBA" id="ARBA00022741"/>
    </source>
</evidence>
<accession>A0A917E1G5</accession>
<evidence type="ECO:0000256" key="8">
    <source>
        <dbReference type="ARBA" id="ARBA00022840"/>
    </source>
</evidence>
<evidence type="ECO:0000256" key="7">
    <source>
        <dbReference type="ARBA" id="ARBA00022777"/>
    </source>
</evidence>
<dbReference type="RefSeq" id="WP_188906613.1">
    <property type="nucleotide sequence ID" value="NZ_BMIQ01000001.1"/>
</dbReference>
<proteinExistence type="inferred from homology"/>
<gene>
    <name evidence="12 14" type="primary">tmk</name>
    <name evidence="14" type="ORF">GCM10011390_04800</name>
</gene>
<dbReference type="InterPro" id="IPR018094">
    <property type="entry name" value="Thymidylate_kinase"/>
</dbReference>
<dbReference type="FunFam" id="3.40.50.300:FF:000225">
    <property type="entry name" value="Thymidylate kinase"/>
    <property type="match status" value="1"/>
</dbReference>
<evidence type="ECO:0000256" key="1">
    <source>
        <dbReference type="ARBA" id="ARBA00009776"/>
    </source>
</evidence>
<evidence type="ECO:0000313" key="14">
    <source>
        <dbReference type="EMBL" id="GGD89085.1"/>
    </source>
</evidence>
<dbReference type="GO" id="GO:0006235">
    <property type="term" value="P:dTTP biosynthetic process"/>
    <property type="evidence" value="ECO:0007669"/>
    <property type="project" value="UniProtKB-UniRule"/>
</dbReference>
<dbReference type="Proteomes" id="UP000644699">
    <property type="component" value="Unassembled WGS sequence"/>
</dbReference>
<evidence type="ECO:0000256" key="5">
    <source>
        <dbReference type="ARBA" id="ARBA00022727"/>
    </source>
</evidence>
<keyword evidence="8 12" id="KW-0067">ATP-binding</keyword>
<comment type="similarity">
    <text evidence="1 12">Belongs to the thymidylate kinase family.</text>
</comment>
<dbReference type="HAMAP" id="MF_00165">
    <property type="entry name" value="Thymidylate_kinase"/>
    <property type="match status" value="1"/>
</dbReference>
<dbReference type="GO" id="GO:0004798">
    <property type="term" value="F:dTMP kinase activity"/>
    <property type="evidence" value="ECO:0007669"/>
    <property type="project" value="UniProtKB-UniRule"/>
</dbReference>
<keyword evidence="6 12" id="KW-0547">Nucleotide-binding</keyword>
<dbReference type="GO" id="GO:0005524">
    <property type="term" value="F:ATP binding"/>
    <property type="evidence" value="ECO:0007669"/>
    <property type="project" value="UniProtKB-UniRule"/>
</dbReference>